<keyword evidence="7 8" id="KW-0472">Membrane</keyword>
<dbReference type="Pfam" id="PF10261">
    <property type="entry name" value="FIT"/>
    <property type="match status" value="1"/>
</dbReference>
<evidence type="ECO:0000313" key="11">
    <source>
        <dbReference type="Proteomes" id="UP000184188"/>
    </source>
</evidence>
<comment type="catalytic activity">
    <reaction evidence="8">
        <text>hexadecanoyl-CoA + H2O = S-hexadecanoyl-4'-phosphopantetheine + adenosine 3',5'-bisphosphate + 2 H(+)</text>
        <dbReference type="Rhea" id="RHEA:50032"/>
        <dbReference type="ChEBI" id="CHEBI:15377"/>
        <dbReference type="ChEBI" id="CHEBI:15378"/>
        <dbReference type="ChEBI" id="CHEBI:57379"/>
        <dbReference type="ChEBI" id="CHEBI:58343"/>
        <dbReference type="ChEBI" id="CHEBI:132018"/>
    </reaction>
</comment>
<comment type="catalytic activity">
    <reaction evidence="8">
        <text>(5Z,8Z,11Z,14Z)-eicosatetraenoyl-CoA + H2O = S-(5Z,8Z,11Z,14Z-eicosatetraenoyl)-4'-phosphopantetheine + adenosine 3',5'-bisphosphate + 2 H(+)</text>
        <dbReference type="Rhea" id="RHEA:65568"/>
        <dbReference type="ChEBI" id="CHEBI:15377"/>
        <dbReference type="ChEBI" id="CHEBI:15378"/>
        <dbReference type="ChEBI" id="CHEBI:57368"/>
        <dbReference type="ChEBI" id="CHEBI:58343"/>
        <dbReference type="ChEBI" id="CHEBI:156554"/>
    </reaction>
</comment>
<dbReference type="PANTHER" id="PTHR23129">
    <property type="entry name" value="ACYL-COENZYME A DIPHOSPHATASE FITM2"/>
    <property type="match status" value="1"/>
</dbReference>
<dbReference type="InterPro" id="IPR019388">
    <property type="entry name" value="FIT"/>
</dbReference>
<dbReference type="GO" id="GO:0140042">
    <property type="term" value="P:lipid droplet formation"/>
    <property type="evidence" value="ECO:0007669"/>
    <property type="project" value="UniProtKB-UniRule"/>
</dbReference>
<dbReference type="GO" id="GO:0010945">
    <property type="term" value="F:coenzyme A diphosphatase activity"/>
    <property type="evidence" value="ECO:0007669"/>
    <property type="project" value="InterPro"/>
</dbReference>
<dbReference type="STRING" id="1073090.A0A1L9SKJ6"/>
<keyword evidence="6" id="KW-0443">Lipid metabolism</keyword>
<dbReference type="GO" id="GO:0008654">
    <property type="term" value="P:phospholipid biosynthetic process"/>
    <property type="evidence" value="ECO:0007669"/>
    <property type="project" value="UniProtKB-KW"/>
</dbReference>
<evidence type="ECO:0000256" key="8">
    <source>
        <dbReference type="HAMAP-Rule" id="MF_03231"/>
    </source>
</evidence>
<feature type="active site" evidence="8">
    <location>
        <position position="201"/>
    </location>
</feature>
<comment type="function">
    <text evidence="8">Fatty acyl-coenzyme A (CoA) diphosphatase that hydrolyzes fatty acyl-CoA to yield acyl-4'-phosphopantetheine and adenosine 3',5'-bisphosphate. Preferentially hydrolyzes unsaturated long-chain acyl-CoA substrates in the endoplasmic reticulum (ER) lumen. This catalytic activity is required for maintaining ER structure and for lipid droplets (LDs) biogenesis, which are lipid storage organelles involved in maintaining lipid and energy homeostasis. May directly bind to diacylglycerol (DAGs) and triacylglycerol, which is also important for LD biogenesis. May support directional budding of nacent LDs from the ER into the cytosol by reducing DAG levels at sites of LD formation. May play a role in the regulation of cell morphology and cytoskeletal organization. Involved in phospholipid biosynthesis.</text>
</comment>
<dbReference type="PANTHER" id="PTHR23129:SF0">
    <property type="entry name" value="ACYL-COENZYME A DIPHOSPHATASE FITM2"/>
    <property type="match status" value="1"/>
</dbReference>
<gene>
    <name evidence="8" type="primary">SCS3</name>
    <name evidence="8" type="synonym">FIT2B</name>
    <name evidence="10" type="ORF">ASPZODRAFT_131164</name>
</gene>
<evidence type="ECO:0000256" key="3">
    <source>
        <dbReference type="ARBA" id="ARBA00022801"/>
    </source>
</evidence>
<keyword evidence="8" id="KW-1208">Phospholipid metabolism</keyword>
<dbReference type="VEuPathDB" id="FungiDB:ASPZODRAFT_131164"/>
<dbReference type="Proteomes" id="UP000184188">
    <property type="component" value="Unassembled WGS sequence"/>
</dbReference>
<evidence type="ECO:0000256" key="5">
    <source>
        <dbReference type="ARBA" id="ARBA00022989"/>
    </source>
</evidence>
<reference evidence="11" key="1">
    <citation type="journal article" date="2017" name="Genome Biol.">
        <title>Comparative genomics reveals high biological diversity and specific adaptations in the industrially and medically important fungal genus Aspergillus.</title>
        <authorList>
            <person name="de Vries R.P."/>
            <person name="Riley R."/>
            <person name="Wiebenga A."/>
            <person name="Aguilar-Osorio G."/>
            <person name="Amillis S."/>
            <person name="Uchima C.A."/>
            <person name="Anderluh G."/>
            <person name="Asadollahi M."/>
            <person name="Askin M."/>
            <person name="Barry K."/>
            <person name="Battaglia E."/>
            <person name="Bayram O."/>
            <person name="Benocci T."/>
            <person name="Braus-Stromeyer S.A."/>
            <person name="Caldana C."/>
            <person name="Canovas D."/>
            <person name="Cerqueira G.C."/>
            <person name="Chen F."/>
            <person name="Chen W."/>
            <person name="Choi C."/>
            <person name="Clum A."/>
            <person name="Dos Santos R.A."/>
            <person name="Damasio A.R."/>
            <person name="Diallinas G."/>
            <person name="Emri T."/>
            <person name="Fekete E."/>
            <person name="Flipphi M."/>
            <person name="Freyberg S."/>
            <person name="Gallo A."/>
            <person name="Gournas C."/>
            <person name="Habgood R."/>
            <person name="Hainaut M."/>
            <person name="Harispe M.L."/>
            <person name="Henrissat B."/>
            <person name="Hilden K.S."/>
            <person name="Hope R."/>
            <person name="Hossain A."/>
            <person name="Karabika E."/>
            <person name="Karaffa L."/>
            <person name="Karanyi Z."/>
            <person name="Krasevec N."/>
            <person name="Kuo A."/>
            <person name="Kusch H."/>
            <person name="LaButti K."/>
            <person name="Lagendijk E.L."/>
            <person name="Lapidus A."/>
            <person name="Levasseur A."/>
            <person name="Lindquist E."/>
            <person name="Lipzen A."/>
            <person name="Logrieco A.F."/>
            <person name="MacCabe A."/>
            <person name="Maekelae M.R."/>
            <person name="Malavazi I."/>
            <person name="Melin P."/>
            <person name="Meyer V."/>
            <person name="Mielnichuk N."/>
            <person name="Miskei M."/>
            <person name="Molnar A.P."/>
            <person name="Mule G."/>
            <person name="Ngan C.Y."/>
            <person name="Orejas M."/>
            <person name="Orosz E."/>
            <person name="Ouedraogo J.P."/>
            <person name="Overkamp K.M."/>
            <person name="Park H.-S."/>
            <person name="Perrone G."/>
            <person name="Piumi F."/>
            <person name="Punt P.J."/>
            <person name="Ram A.F."/>
            <person name="Ramon A."/>
            <person name="Rauscher S."/>
            <person name="Record E."/>
            <person name="Riano-Pachon D.M."/>
            <person name="Robert V."/>
            <person name="Roehrig J."/>
            <person name="Ruller R."/>
            <person name="Salamov A."/>
            <person name="Salih N.S."/>
            <person name="Samson R.A."/>
            <person name="Sandor E."/>
            <person name="Sanguinetti M."/>
            <person name="Schuetze T."/>
            <person name="Sepcic K."/>
            <person name="Shelest E."/>
            <person name="Sherlock G."/>
            <person name="Sophianopoulou V."/>
            <person name="Squina F.M."/>
            <person name="Sun H."/>
            <person name="Susca A."/>
            <person name="Todd R.B."/>
            <person name="Tsang A."/>
            <person name="Unkles S.E."/>
            <person name="van de Wiele N."/>
            <person name="van Rossen-Uffink D."/>
            <person name="Oliveira J.V."/>
            <person name="Vesth T.C."/>
            <person name="Visser J."/>
            <person name="Yu J.-H."/>
            <person name="Zhou M."/>
            <person name="Andersen M.R."/>
            <person name="Archer D.B."/>
            <person name="Baker S.E."/>
            <person name="Benoit I."/>
            <person name="Brakhage A.A."/>
            <person name="Braus G.H."/>
            <person name="Fischer R."/>
            <person name="Frisvad J.C."/>
            <person name="Goldman G.H."/>
            <person name="Houbraken J."/>
            <person name="Oakley B."/>
            <person name="Pocsi I."/>
            <person name="Scazzocchio C."/>
            <person name="Seiboth B."/>
            <person name="vanKuyk P.A."/>
            <person name="Wortman J."/>
            <person name="Dyer P.S."/>
            <person name="Grigoriev I.V."/>
        </authorList>
    </citation>
    <scope>NUCLEOTIDE SEQUENCE [LARGE SCALE GENOMIC DNA]</scope>
    <source>
        <strain evidence="11">CBS 506.65</strain>
    </source>
</reference>
<protein>
    <recommendedName>
        <fullName evidence="8">Acyl-coenzyme A diphosphatase SCS3</fullName>
        <ecNumber evidence="8">3.6.1.-</ecNumber>
    </recommendedName>
    <alternativeName>
        <fullName evidence="8">FIT family protein SCS3</fullName>
    </alternativeName>
</protein>
<name>A0A1L9SKJ6_9EURO</name>
<sequence length="308" mass="33822">MSSPPRGSTPTTMSSIVRSSLPPPTISLLIYPCTLILGSIFSVISPTAAGFHAFETDMNPSAAPPPPPNYFARKNNVFNVYFVKVGWLWTTLAFVSLLLVQYVLVKPVAQRSRRVGQAIARYSLATLVWYLTTQWFFGPAIIDRGFVITGGKCNVSVARQQYQHDHEGGHGPIRELEHLFTAAACKAAGGSWSGGHDVSGHVFMLVLATAMLSFEMWGVYASEEKEKATDGSAKGGNGSSSALRVWPARFVWGVVGLSWWMLFMTAIWFHTWLEKWSGLSIALGTVYVIYILPRTASAWREIIGIPGF</sequence>
<keyword evidence="2 8" id="KW-0812">Transmembrane</keyword>
<evidence type="ECO:0000313" key="10">
    <source>
        <dbReference type="EMBL" id="OJJ47621.1"/>
    </source>
</evidence>
<comment type="similarity">
    <text evidence="8">Belongs to the FIT family. Fungal FIT2B/SCS3 subfamily.</text>
</comment>
<keyword evidence="5 8" id="KW-1133">Transmembrane helix</keyword>
<evidence type="ECO:0000256" key="2">
    <source>
        <dbReference type="ARBA" id="ARBA00022692"/>
    </source>
</evidence>
<comment type="catalytic activity">
    <reaction evidence="8">
        <text>an acyl-CoA + H2O = an acyl-4'-phosphopantetheine + adenosine 3',5'-bisphosphate + 2 H(+)</text>
        <dbReference type="Rhea" id="RHEA:50044"/>
        <dbReference type="ChEBI" id="CHEBI:15377"/>
        <dbReference type="ChEBI" id="CHEBI:15378"/>
        <dbReference type="ChEBI" id="CHEBI:58342"/>
        <dbReference type="ChEBI" id="CHEBI:58343"/>
        <dbReference type="ChEBI" id="CHEBI:132023"/>
    </reaction>
</comment>
<evidence type="ECO:0000256" key="4">
    <source>
        <dbReference type="ARBA" id="ARBA00022824"/>
    </source>
</evidence>
<feature type="active site" evidence="8">
    <location>
        <position position="270"/>
    </location>
</feature>
<feature type="transmembrane region" description="Helical" evidence="9">
    <location>
        <begin position="28"/>
        <end position="54"/>
    </location>
</feature>
<keyword evidence="3 8" id="KW-0378">Hydrolase</keyword>
<keyword evidence="11" id="KW-1185">Reference proteome</keyword>
<comment type="subcellular location">
    <subcellularLocation>
        <location evidence="1 8">Endoplasmic reticulum membrane</location>
        <topology evidence="1 8">Multi-pass membrane protein</topology>
    </subcellularLocation>
</comment>
<evidence type="ECO:0000256" key="6">
    <source>
        <dbReference type="ARBA" id="ARBA00023098"/>
    </source>
</evidence>
<evidence type="ECO:0000256" key="9">
    <source>
        <dbReference type="SAM" id="Phobius"/>
    </source>
</evidence>
<evidence type="ECO:0000256" key="1">
    <source>
        <dbReference type="ARBA" id="ARBA00004477"/>
    </source>
</evidence>
<dbReference type="EC" id="3.6.1.-" evidence="8"/>
<dbReference type="HAMAP" id="MF_03231">
    <property type="entry name" value="SCS3"/>
    <property type="match status" value="1"/>
</dbReference>
<proteinExistence type="inferred from homology"/>
<dbReference type="OrthoDB" id="5579088at2759"/>
<keyword evidence="8" id="KW-0444">Lipid biosynthesis</keyword>
<comment type="catalytic activity">
    <reaction evidence="8">
        <text>(9Z)-octadecenoyl-CoA + H2O = S-(9Z-octadecenoyl)-4'-phosphopantetheine + adenosine 3',5'-bisphosphate + 2 H(+)</text>
        <dbReference type="Rhea" id="RHEA:65564"/>
        <dbReference type="ChEBI" id="CHEBI:15377"/>
        <dbReference type="ChEBI" id="CHEBI:15378"/>
        <dbReference type="ChEBI" id="CHEBI:57387"/>
        <dbReference type="ChEBI" id="CHEBI:58343"/>
        <dbReference type="ChEBI" id="CHEBI:156553"/>
    </reaction>
</comment>
<dbReference type="EMBL" id="KV878340">
    <property type="protein sequence ID" value="OJJ47621.1"/>
    <property type="molecule type" value="Genomic_DNA"/>
</dbReference>
<keyword evidence="4 8" id="KW-0256">Endoplasmic reticulum</keyword>
<feature type="transmembrane region" description="Helical" evidence="9">
    <location>
        <begin position="250"/>
        <end position="270"/>
    </location>
</feature>
<keyword evidence="8" id="KW-0594">Phospholipid biosynthesis</keyword>
<evidence type="ECO:0000256" key="7">
    <source>
        <dbReference type="ARBA" id="ARBA00023136"/>
    </source>
</evidence>
<organism evidence="10 11">
    <name type="scientific">Penicilliopsis zonata CBS 506.65</name>
    <dbReference type="NCBI Taxonomy" id="1073090"/>
    <lineage>
        <taxon>Eukaryota</taxon>
        <taxon>Fungi</taxon>
        <taxon>Dikarya</taxon>
        <taxon>Ascomycota</taxon>
        <taxon>Pezizomycotina</taxon>
        <taxon>Eurotiomycetes</taxon>
        <taxon>Eurotiomycetidae</taxon>
        <taxon>Eurotiales</taxon>
        <taxon>Aspergillaceae</taxon>
        <taxon>Penicilliopsis</taxon>
    </lineage>
</organism>
<feature type="transmembrane region" description="Helical" evidence="9">
    <location>
        <begin position="276"/>
        <end position="293"/>
    </location>
</feature>
<dbReference type="GO" id="GO:0005789">
    <property type="term" value="C:endoplasmic reticulum membrane"/>
    <property type="evidence" value="ECO:0007669"/>
    <property type="project" value="UniProtKB-SubCell"/>
</dbReference>
<feature type="transmembrane region" description="Helical" evidence="9">
    <location>
        <begin position="86"/>
        <end position="105"/>
    </location>
</feature>
<accession>A0A1L9SKJ6</accession>
<dbReference type="AlphaFoldDB" id="A0A1L9SKJ6"/>
<dbReference type="InterPro" id="IPR046400">
    <property type="entry name" value="SCS3"/>
</dbReference>